<dbReference type="InterPro" id="IPR045275">
    <property type="entry name" value="MscS_archaea/bacteria_type"/>
</dbReference>
<protein>
    <recommendedName>
        <fullName evidence="7">Small-conductance mechanosensitive channel</fullName>
    </recommendedName>
</protein>
<evidence type="ECO:0000313" key="11">
    <source>
        <dbReference type="Proteomes" id="UP001221189"/>
    </source>
</evidence>
<proteinExistence type="inferred from homology"/>
<dbReference type="InterPro" id="IPR011066">
    <property type="entry name" value="MscS_channel_C_sf"/>
</dbReference>
<keyword evidence="7" id="KW-0407">Ion channel</keyword>
<dbReference type="EMBL" id="JAQQXT010000006">
    <property type="protein sequence ID" value="MDC8772322.1"/>
    <property type="molecule type" value="Genomic_DNA"/>
</dbReference>
<keyword evidence="6 7" id="KW-0472">Membrane</keyword>
<dbReference type="SUPFAM" id="SSF82689">
    <property type="entry name" value="Mechanosensitive channel protein MscS (YggB), C-terminal domain"/>
    <property type="match status" value="1"/>
</dbReference>
<comment type="caution">
    <text evidence="7">Lacks conserved residue(s) required for the propagation of feature annotation.</text>
</comment>
<feature type="transmembrane region" description="Helical" evidence="7">
    <location>
        <begin position="338"/>
        <end position="355"/>
    </location>
</feature>
<feature type="transmembrane region" description="Helical" evidence="7">
    <location>
        <begin position="230"/>
        <end position="254"/>
    </location>
</feature>
<feature type="transmembrane region" description="Helical" evidence="7">
    <location>
        <begin position="274"/>
        <end position="300"/>
    </location>
</feature>
<evidence type="ECO:0000256" key="2">
    <source>
        <dbReference type="ARBA" id="ARBA00008017"/>
    </source>
</evidence>
<dbReference type="Gene3D" id="3.30.70.100">
    <property type="match status" value="1"/>
</dbReference>
<dbReference type="Gene3D" id="1.10.287.1260">
    <property type="match status" value="1"/>
</dbReference>
<evidence type="ECO:0000256" key="4">
    <source>
        <dbReference type="ARBA" id="ARBA00022692"/>
    </source>
</evidence>
<dbReference type="Gene3D" id="2.30.30.60">
    <property type="match status" value="1"/>
</dbReference>
<sequence>MRVINVDLKVLAVLANAAWLHRLVARLSLVLVASMGLAALPVAAQVQAVAAAASASPLVAAPVNTAPEAAVQIFNRTIAVYRAPFLGVSPAERARRTHLYMNEVLARTGAGEVTVKQEAQGRIVMIDGEMALVLTPEDVDAKGDKTLDETAAAAKFQLEQVIAETRESRDESRLLRGLLIAVAATLVFAGLLALVRRGQRALGAWLSAQMSRRAAELEVAGTQLLQGDKVLTAVSFAVRGAGWALLALLSYEWLSLVLSQFPYTRPWGEQLSGYLWQVVVRLGTGILGALPDLFVALLIFMLARTVIKLFTPVFNRIERGEASLGWLDRDTVRPSRRIISTGIWLFALVMAYPYLPGSSSEAFKGVSVLLGLMISLGASSLVGQGASGMILMFTRTIRVGEYVRIDGHEGTITELGMFNTRIRTGLGEELSMPNSLVMGSVTKNYSRAVKGPGYIVDTVVTIGYDTPWRQVEAMLIEAAHRTPGVLSNPSARVYQTALSDFYPEYRLVCQAVPSQPRPRAEVLSALHANIQDVFNEYGVQIMSPHYLADPAEAKFVPKAAWFAAPAKQG</sequence>
<evidence type="ECO:0000256" key="6">
    <source>
        <dbReference type="ARBA" id="ARBA00023136"/>
    </source>
</evidence>
<keyword evidence="7" id="KW-0406">Ion transport</keyword>
<dbReference type="InterPro" id="IPR010920">
    <property type="entry name" value="LSM_dom_sf"/>
</dbReference>
<dbReference type="InterPro" id="IPR023408">
    <property type="entry name" value="MscS_beta-dom_sf"/>
</dbReference>
<comment type="subcellular location">
    <subcellularLocation>
        <location evidence="7">Cell inner membrane</location>
        <topology evidence="7">Multi-pass membrane protein</topology>
    </subcellularLocation>
    <subcellularLocation>
        <location evidence="1">Cell membrane</location>
        <topology evidence="1">Multi-pass membrane protein</topology>
    </subcellularLocation>
</comment>
<keyword evidence="11" id="KW-1185">Reference proteome</keyword>
<dbReference type="Pfam" id="PF00924">
    <property type="entry name" value="MS_channel_2nd"/>
    <property type="match status" value="1"/>
</dbReference>
<evidence type="ECO:0000313" key="10">
    <source>
        <dbReference type="EMBL" id="MDC8772322.1"/>
    </source>
</evidence>
<dbReference type="Proteomes" id="UP001221189">
    <property type="component" value="Unassembled WGS sequence"/>
</dbReference>
<dbReference type="Pfam" id="PF21082">
    <property type="entry name" value="MS_channel_3rd"/>
    <property type="match status" value="1"/>
</dbReference>
<keyword evidence="4 7" id="KW-0812">Transmembrane</keyword>
<keyword evidence="3" id="KW-1003">Cell membrane</keyword>
<name>A0ABT5KG06_9BURK</name>
<reference evidence="10 11" key="1">
    <citation type="submission" date="2022-10" db="EMBL/GenBank/DDBJ databases">
        <title>Paucibacter sp. hw1 Genome sequencing.</title>
        <authorList>
            <person name="Park S."/>
        </authorList>
    </citation>
    <scope>NUCLEOTIDE SEQUENCE [LARGE SCALE GENOMIC DNA]</scope>
    <source>
        <strain evidence="11">hw1</strain>
    </source>
</reference>
<dbReference type="PANTHER" id="PTHR30221:SF18">
    <property type="entry name" value="SLL0590 PROTEIN"/>
    <property type="match status" value="1"/>
</dbReference>
<dbReference type="SUPFAM" id="SSF50182">
    <property type="entry name" value="Sm-like ribonucleoproteins"/>
    <property type="match status" value="1"/>
</dbReference>
<organism evidence="10 11">
    <name type="scientific">Roseateles albus</name>
    <dbReference type="NCBI Taxonomy" id="2987525"/>
    <lineage>
        <taxon>Bacteria</taxon>
        <taxon>Pseudomonadati</taxon>
        <taxon>Pseudomonadota</taxon>
        <taxon>Betaproteobacteria</taxon>
        <taxon>Burkholderiales</taxon>
        <taxon>Sphaerotilaceae</taxon>
        <taxon>Roseateles</taxon>
    </lineage>
</organism>
<keyword evidence="7" id="KW-0813">Transport</keyword>
<feature type="transmembrane region" description="Helical" evidence="7">
    <location>
        <begin position="174"/>
        <end position="195"/>
    </location>
</feature>
<evidence type="ECO:0000259" key="8">
    <source>
        <dbReference type="Pfam" id="PF00924"/>
    </source>
</evidence>
<dbReference type="InterPro" id="IPR006685">
    <property type="entry name" value="MscS_channel_2nd"/>
</dbReference>
<feature type="domain" description="Mechanosensitive ion channel MscS C-terminal" evidence="9">
    <location>
        <begin position="456"/>
        <end position="541"/>
    </location>
</feature>
<evidence type="ECO:0000259" key="9">
    <source>
        <dbReference type="Pfam" id="PF21082"/>
    </source>
</evidence>
<comment type="subunit">
    <text evidence="7">Homoheptamer.</text>
</comment>
<evidence type="ECO:0000256" key="5">
    <source>
        <dbReference type="ARBA" id="ARBA00022989"/>
    </source>
</evidence>
<evidence type="ECO:0000256" key="7">
    <source>
        <dbReference type="RuleBase" id="RU369025"/>
    </source>
</evidence>
<comment type="similarity">
    <text evidence="2 7">Belongs to the MscS (TC 1.A.23) family.</text>
</comment>
<keyword evidence="5 7" id="KW-1133">Transmembrane helix</keyword>
<comment type="function">
    <text evidence="7">Mechanosensitive channel that participates in the regulation of osmotic pressure changes within the cell, opening in response to stretch forces in the membrane lipid bilayer, without the need for other proteins. Contributes to normal resistance to hypoosmotic shock. Forms an ion channel of 1.0 nanosiemens conductance with a slight preference for anions.</text>
</comment>
<dbReference type="PANTHER" id="PTHR30221">
    <property type="entry name" value="SMALL-CONDUCTANCE MECHANOSENSITIVE CHANNEL"/>
    <property type="match status" value="1"/>
</dbReference>
<keyword evidence="7" id="KW-0997">Cell inner membrane</keyword>
<accession>A0ABT5KG06</accession>
<feature type="domain" description="Mechanosensitive ion channel MscS" evidence="8">
    <location>
        <begin position="386"/>
        <end position="447"/>
    </location>
</feature>
<evidence type="ECO:0000256" key="3">
    <source>
        <dbReference type="ARBA" id="ARBA00022475"/>
    </source>
</evidence>
<feature type="transmembrane region" description="Helical" evidence="7">
    <location>
        <begin position="367"/>
        <end position="394"/>
    </location>
</feature>
<comment type="caution">
    <text evidence="10">The sequence shown here is derived from an EMBL/GenBank/DDBJ whole genome shotgun (WGS) entry which is preliminary data.</text>
</comment>
<dbReference type="RefSeq" id="WP_273600517.1">
    <property type="nucleotide sequence ID" value="NZ_JAQQXT010000006.1"/>
</dbReference>
<evidence type="ECO:0000256" key="1">
    <source>
        <dbReference type="ARBA" id="ARBA00004651"/>
    </source>
</evidence>
<gene>
    <name evidence="10" type="ORF">PRZ03_12130</name>
</gene>
<dbReference type="InterPro" id="IPR049278">
    <property type="entry name" value="MS_channel_C"/>
</dbReference>